<evidence type="ECO:0000256" key="1">
    <source>
        <dbReference type="ARBA" id="ARBA00004141"/>
    </source>
</evidence>
<dbReference type="SUPFAM" id="SSF103473">
    <property type="entry name" value="MFS general substrate transporter"/>
    <property type="match status" value="1"/>
</dbReference>
<feature type="transmembrane region" description="Helical" evidence="6">
    <location>
        <begin position="120"/>
        <end position="137"/>
    </location>
</feature>
<dbReference type="InterPro" id="IPR020846">
    <property type="entry name" value="MFS_dom"/>
</dbReference>
<dbReference type="InterPro" id="IPR011701">
    <property type="entry name" value="MFS"/>
</dbReference>
<evidence type="ECO:0000259" key="7">
    <source>
        <dbReference type="PROSITE" id="PS50850"/>
    </source>
</evidence>
<protein>
    <submittedName>
        <fullName evidence="8">Related to transporter (Major facilitator superfamily)</fullName>
    </submittedName>
</protein>
<dbReference type="Gene3D" id="1.20.1720.10">
    <property type="entry name" value="Multidrug resistance protein D"/>
    <property type="match status" value="1"/>
</dbReference>
<keyword evidence="4 6" id="KW-0472">Membrane</keyword>
<feature type="transmembrane region" description="Helical" evidence="6">
    <location>
        <begin position="351"/>
        <end position="372"/>
    </location>
</feature>
<dbReference type="OrthoDB" id="2130629at2759"/>
<dbReference type="Gene3D" id="1.20.1250.20">
    <property type="entry name" value="MFS general substrate transporter like domains"/>
    <property type="match status" value="1"/>
</dbReference>
<evidence type="ECO:0000256" key="6">
    <source>
        <dbReference type="SAM" id="Phobius"/>
    </source>
</evidence>
<dbReference type="GeneID" id="35605256"/>
<feature type="compositionally biased region" description="Basic and acidic residues" evidence="5">
    <location>
        <begin position="1"/>
        <end position="19"/>
    </location>
</feature>
<dbReference type="EMBL" id="FJUY01000021">
    <property type="protein sequence ID" value="CZT24483.1"/>
    <property type="molecule type" value="Genomic_DNA"/>
</dbReference>
<evidence type="ECO:0000256" key="3">
    <source>
        <dbReference type="ARBA" id="ARBA00022989"/>
    </source>
</evidence>
<dbReference type="AlphaFoldDB" id="A0A2D3V8Z3"/>
<organism evidence="8 9">
    <name type="scientific">Ramularia collo-cygni</name>
    <dbReference type="NCBI Taxonomy" id="112498"/>
    <lineage>
        <taxon>Eukaryota</taxon>
        <taxon>Fungi</taxon>
        <taxon>Dikarya</taxon>
        <taxon>Ascomycota</taxon>
        <taxon>Pezizomycotina</taxon>
        <taxon>Dothideomycetes</taxon>
        <taxon>Dothideomycetidae</taxon>
        <taxon>Mycosphaerellales</taxon>
        <taxon>Mycosphaerellaceae</taxon>
        <taxon>Ramularia</taxon>
    </lineage>
</organism>
<feature type="domain" description="Major facilitator superfamily (MFS) profile" evidence="7">
    <location>
        <begin position="54"/>
        <end position="503"/>
    </location>
</feature>
<feature type="region of interest" description="Disordered" evidence="5">
    <location>
        <begin position="1"/>
        <end position="34"/>
    </location>
</feature>
<evidence type="ECO:0000256" key="2">
    <source>
        <dbReference type="ARBA" id="ARBA00022692"/>
    </source>
</evidence>
<feature type="transmembrane region" description="Helical" evidence="6">
    <location>
        <begin position="178"/>
        <end position="197"/>
    </location>
</feature>
<feature type="transmembrane region" description="Helical" evidence="6">
    <location>
        <begin position="48"/>
        <end position="69"/>
    </location>
</feature>
<feature type="transmembrane region" description="Helical" evidence="6">
    <location>
        <begin position="209"/>
        <end position="229"/>
    </location>
</feature>
<accession>A0A2D3V8Z3</accession>
<feature type="transmembrane region" description="Helical" evidence="6">
    <location>
        <begin position="149"/>
        <end position="166"/>
    </location>
</feature>
<sequence>MSTRNSKEHDLSGADEGRDTPISQLEGESEDARIERLGRQRPEKLKSLWIEIAFVFSITVGQALAEYFVSGFTILVPTVTKALDIPPSATTWPASAFSLVVSAFLLPFGRVADIYGGYPVYMAGITWFAVLSLALGFAQNEITLDVLRALQGLGPAAYLPAALQILGNTYRPGPRKSLVFFIYGGMGVMGFFVGFLFAGIAGEFLTWRWYFWIGSILVAIVAVASYIAIPSDVEEHKNNGVKMDWLGSCTTISGLILVIYAITDSSHATQGWATPRILVTFILGIGMLAVAFYVEGWIAEQPLLPFEVFKIKGMRPFILGLLFCYGPLGIFLLYTTLLSLNVWGISPMQLVAWYTPVVIVGLILAIGGGMTLHLIPAKVLMAVTGLAIILESVLLALAPAEVNYWKWVFIPMLCSTVAFDVIFSVANIFFSTSLPAHQQGLAGSLGNALVQLGIALLLGFAEVIASQTAYQGQQQSYRNVFWFNMACGAMALVLFSFVSIGRANSDLTADEKAAVKAATEDDVLQSSRASTSEN</sequence>
<reference evidence="8 9" key="1">
    <citation type="submission" date="2016-03" db="EMBL/GenBank/DDBJ databases">
        <authorList>
            <person name="Ploux O."/>
        </authorList>
    </citation>
    <scope>NUCLEOTIDE SEQUENCE [LARGE SCALE GENOMIC DNA]</scope>
    <source>
        <strain evidence="8 9">URUG2</strain>
    </source>
</reference>
<dbReference type="RefSeq" id="XP_023631207.1">
    <property type="nucleotide sequence ID" value="XM_023775439.1"/>
</dbReference>
<proteinExistence type="predicted"/>
<feature type="transmembrane region" description="Helical" evidence="6">
    <location>
        <begin position="241"/>
        <end position="262"/>
    </location>
</feature>
<dbReference type="PANTHER" id="PTHR42718:SF36">
    <property type="entry name" value="MULTIDRUG TRANSPORTER, PUTATIVE (AFU_ORTHOLOGUE AFUA_4G13820)-RELATED"/>
    <property type="match status" value="1"/>
</dbReference>
<feature type="transmembrane region" description="Helical" evidence="6">
    <location>
        <begin position="89"/>
        <end position="108"/>
    </location>
</feature>
<feature type="transmembrane region" description="Helical" evidence="6">
    <location>
        <begin position="441"/>
        <end position="461"/>
    </location>
</feature>
<dbReference type="Proteomes" id="UP000225277">
    <property type="component" value="Unassembled WGS sequence"/>
</dbReference>
<dbReference type="PROSITE" id="PS50850">
    <property type="entry name" value="MFS"/>
    <property type="match status" value="1"/>
</dbReference>
<feature type="transmembrane region" description="Helical" evidence="6">
    <location>
        <begin position="379"/>
        <end position="398"/>
    </location>
</feature>
<feature type="transmembrane region" description="Helical" evidence="6">
    <location>
        <begin position="404"/>
        <end position="429"/>
    </location>
</feature>
<dbReference type="GO" id="GO:0022857">
    <property type="term" value="F:transmembrane transporter activity"/>
    <property type="evidence" value="ECO:0007669"/>
    <property type="project" value="InterPro"/>
</dbReference>
<evidence type="ECO:0000256" key="4">
    <source>
        <dbReference type="ARBA" id="ARBA00023136"/>
    </source>
</evidence>
<comment type="subcellular location">
    <subcellularLocation>
        <location evidence="1">Membrane</location>
        <topology evidence="1">Multi-pass membrane protein</topology>
    </subcellularLocation>
</comment>
<evidence type="ECO:0000313" key="9">
    <source>
        <dbReference type="Proteomes" id="UP000225277"/>
    </source>
</evidence>
<feature type="transmembrane region" description="Helical" evidence="6">
    <location>
        <begin position="481"/>
        <end position="500"/>
    </location>
</feature>
<keyword evidence="3 6" id="KW-1133">Transmembrane helix</keyword>
<dbReference type="PANTHER" id="PTHR42718">
    <property type="entry name" value="MAJOR FACILITATOR SUPERFAMILY MULTIDRUG TRANSPORTER MFSC"/>
    <property type="match status" value="1"/>
</dbReference>
<keyword evidence="9" id="KW-1185">Reference proteome</keyword>
<gene>
    <name evidence="8" type="ORF">RCC_10208</name>
</gene>
<feature type="transmembrane region" description="Helical" evidence="6">
    <location>
        <begin position="317"/>
        <end position="345"/>
    </location>
</feature>
<dbReference type="GO" id="GO:0016020">
    <property type="term" value="C:membrane"/>
    <property type="evidence" value="ECO:0007669"/>
    <property type="project" value="UniProtKB-SubCell"/>
</dbReference>
<name>A0A2D3V8Z3_9PEZI</name>
<feature type="transmembrane region" description="Helical" evidence="6">
    <location>
        <begin position="277"/>
        <end position="296"/>
    </location>
</feature>
<dbReference type="InterPro" id="IPR036259">
    <property type="entry name" value="MFS_trans_sf"/>
</dbReference>
<keyword evidence="2 6" id="KW-0812">Transmembrane</keyword>
<dbReference type="Pfam" id="PF07690">
    <property type="entry name" value="MFS_1"/>
    <property type="match status" value="1"/>
</dbReference>
<evidence type="ECO:0000313" key="8">
    <source>
        <dbReference type="EMBL" id="CZT24483.1"/>
    </source>
</evidence>
<evidence type="ECO:0000256" key="5">
    <source>
        <dbReference type="SAM" id="MobiDB-lite"/>
    </source>
</evidence>